<feature type="region of interest" description="Disordered" evidence="1">
    <location>
        <begin position="123"/>
        <end position="180"/>
    </location>
</feature>
<comment type="caution">
    <text evidence="4">The sequence shown here is derived from an EMBL/GenBank/DDBJ whole genome shotgun (WGS) entry which is preliminary data.</text>
</comment>
<gene>
    <name evidence="4" type="ORF">FA727_23675</name>
</gene>
<accession>A0A4U1CXV8</accession>
<dbReference type="AlphaFoldDB" id="A0A4U1CXV8"/>
<evidence type="ECO:0000259" key="2">
    <source>
        <dbReference type="Pfam" id="PF03108"/>
    </source>
</evidence>
<evidence type="ECO:0000259" key="3">
    <source>
        <dbReference type="Pfam" id="PF09322"/>
    </source>
</evidence>
<dbReference type="InterPro" id="IPR004332">
    <property type="entry name" value="Transposase_MuDR"/>
</dbReference>
<dbReference type="Pfam" id="PF09322">
    <property type="entry name" value="DUF1979"/>
    <property type="match status" value="1"/>
</dbReference>
<feature type="domain" description="Transposase MuDR plant" evidence="2">
    <location>
        <begin position="238"/>
        <end position="295"/>
    </location>
</feature>
<organism evidence="4 5">
    <name type="scientific">Robertmurraya kyonggiensis</name>
    <dbReference type="NCBI Taxonomy" id="1037680"/>
    <lineage>
        <taxon>Bacteria</taxon>
        <taxon>Bacillati</taxon>
        <taxon>Bacillota</taxon>
        <taxon>Bacilli</taxon>
        <taxon>Bacillales</taxon>
        <taxon>Bacillaceae</taxon>
        <taxon>Robertmurraya</taxon>
    </lineage>
</organism>
<proteinExistence type="predicted"/>
<dbReference type="Pfam" id="PF03108">
    <property type="entry name" value="DBD_Tnp_Mut"/>
    <property type="match status" value="1"/>
</dbReference>
<feature type="compositionally biased region" description="Acidic residues" evidence="1">
    <location>
        <begin position="125"/>
        <end position="140"/>
    </location>
</feature>
<dbReference type="InterPro" id="IPR015401">
    <property type="entry name" value="Transposase_MuDR_N"/>
</dbReference>
<protein>
    <submittedName>
        <fullName evidence="4">DUF1979 domain-containing protein</fullName>
    </submittedName>
</protein>
<dbReference type="EMBL" id="SWBM01000037">
    <property type="protein sequence ID" value="TKC11880.1"/>
    <property type="molecule type" value="Genomic_DNA"/>
</dbReference>
<name>A0A4U1CXV8_9BACI</name>
<evidence type="ECO:0000313" key="5">
    <source>
        <dbReference type="Proteomes" id="UP000307756"/>
    </source>
</evidence>
<reference evidence="4 5" key="1">
    <citation type="journal article" date="2011" name="J. Microbiol.">
        <title>Bacillus kyonggiensis sp. nov., isolated from soil of a lettuce field.</title>
        <authorList>
            <person name="Dong K."/>
            <person name="Lee S."/>
        </authorList>
    </citation>
    <scope>NUCLEOTIDE SEQUENCE [LARGE SCALE GENOMIC DNA]</scope>
    <source>
        <strain evidence="4 5">NB22</strain>
    </source>
</reference>
<dbReference type="Proteomes" id="UP000307756">
    <property type="component" value="Unassembled WGS sequence"/>
</dbReference>
<evidence type="ECO:0000313" key="4">
    <source>
        <dbReference type="EMBL" id="TKC11880.1"/>
    </source>
</evidence>
<evidence type="ECO:0000256" key="1">
    <source>
        <dbReference type="SAM" id="MobiDB-lite"/>
    </source>
</evidence>
<keyword evidence="5" id="KW-1185">Reference proteome</keyword>
<sequence length="341" mass="38836">MSIVLAGMSERLPFQVFYGSGDVRYGSEGVDLSDFSSFRKEVPRARERTWVSICNWLFKAFGLNREQHEISIMAVVNRREPVFWELLPLQGTQNWRNYVNLTTSRGLPLVLFVQAFEKATISTEAVDEDGGPGDAVLEDSETMHGQPDEDSDTIHEPAEDGDGSQEPRQATGEADEGEDNPCIVNEFQREGEEHAVDDSSSDDEDDYCVPQNLDGYDLSMLSVNDGEAVQWEYRENEVCVGSMYANADNMKEAIKRWSTLSLQRQFKVLKSSPQTYDIRCVRSECPFRVYASKGKWQDFWQVKIVVDHTCELEQLASRHRNLTAAFIANYMYPQIVEDPSY</sequence>
<feature type="non-terminal residue" evidence="4">
    <location>
        <position position="341"/>
    </location>
</feature>
<feature type="domain" description="Transposase MuDR N-terminal" evidence="3">
    <location>
        <begin position="8"/>
        <end position="62"/>
    </location>
</feature>